<dbReference type="GeneTree" id="ENSGT01150000287111"/>
<reference evidence="1" key="3">
    <citation type="submission" date="2025-09" db="UniProtKB">
        <authorList>
            <consortium name="Ensembl"/>
        </authorList>
    </citation>
    <scope>IDENTIFICATION</scope>
</reference>
<evidence type="ECO:0000313" key="1">
    <source>
        <dbReference type="Ensembl" id="ENSMFAP00000058586.1"/>
    </source>
</evidence>
<dbReference type="Proteomes" id="UP000233100">
    <property type="component" value="Chromosome 3"/>
</dbReference>
<proteinExistence type="predicted"/>
<keyword evidence="2" id="KW-1185">Reference proteome</keyword>
<name>A0A7N9D4Q6_MACFA</name>
<evidence type="ECO:0000313" key="2">
    <source>
        <dbReference type="Proteomes" id="UP000233100"/>
    </source>
</evidence>
<organism evidence="1 2">
    <name type="scientific">Macaca fascicularis</name>
    <name type="common">Crab-eating macaque</name>
    <name type="synonym">Cynomolgus monkey</name>
    <dbReference type="NCBI Taxonomy" id="9541"/>
    <lineage>
        <taxon>Eukaryota</taxon>
        <taxon>Metazoa</taxon>
        <taxon>Chordata</taxon>
        <taxon>Craniata</taxon>
        <taxon>Vertebrata</taxon>
        <taxon>Euteleostomi</taxon>
        <taxon>Mammalia</taxon>
        <taxon>Eutheria</taxon>
        <taxon>Euarchontoglires</taxon>
        <taxon>Primates</taxon>
        <taxon>Haplorrhini</taxon>
        <taxon>Catarrhini</taxon>
        <taxon>Cercopithecidae</taxon>
        <taxon>Cercopithecinae</taxon>
        <taxon>Macaca</taxon>
    </lineage>
</organism>
<reference evidence="1" key="2">
    <citation type="submission" date="2025-08" db="UniProtKB">
        <authorList>
            <consortium name="Ensembl"/>
        </authorList>
    </citation>
    <scope>IDENTIFICATION</scope>
</reference>
<sequence>FLQKWLEKPLTPGLKQSSHILGRLGQENRLNPGGGGCSEPRSHYCTPAWATQ</sequence>
<dbReference type="Ensembl" id="ENSMFAT00000073439.1">
    <property type="protein sequence ID" value="ENSMFAP00000058586.1"/>
    <property type="gene ID" value="ENSMFAG00000057737.1"/>
</dbReference>
<reference evidence="1 2" key="1">
    <citation type="submission" date="2013-03" db="EMBL/GenBank/DDBJ databases">
        <authorList>
            <person name="Warren W."/>
            <person name="Wilson R.K."/>
        </authorList>
    </citation>
    <scope>NUCLEOTIDE SEQUENCE</scope>
</reference>
<dbReference type="AlphaFoldDB" id="A0A7N9D4Q6"/>
<protein>
    <submittedName>
        <fullName evidence="1">Uncharacterized protein</fullName>
    </submittedName>
</protein>
<accession>A0A7N9D4Q6</accession>